<feature type="signal peptide" evidence="2">
    <location>
        <begin position="1"/>
        <end position="22"/>
    </location>
</feature>
<evidence type="ECO:0000256" key="1">
    <source>
        <dbReference type="SAM" id="MobiDB-lite"/>
    </source>
</evidence>
<evidence type="ECO:0000313" key="4">
    <source>
        <dbReference type="Proteomes" id="UP000314294"/>
    </source>
</evidence>
<sequence>MASWHTSWIRLTLLCGSTVRHAWETSAALRERVARHVFIADHLVATLQKRRGLQDGPLVDADVALADLLHDLVLHLGCRYAPLLQDDGVIAHEGFGRLLFRPHHGPGVSDQGRVLQEREEGFQLKESHFLQYHVTVSATRLLHLRQAGRTARLEALSLVAELTAWRERAGRRRAQGSAVAPHEQGGHLVVLWQVGIHHREVTLEYAPEQIPHSHSENPRTGFLKFGPHMPPWLHEVEDRRVLAEHLTHEGRAGSPRRQQQDVDFAVGGGGATGTELDVQDPDPDGPSRSRTQTLISWEEDQQTDFFLFLFLLFLDNNSPHSCVPAARVWFYCSEGKENREGKGSRKGFKERVQGKVRSAGFLPIVRGDERTPSLRGPSWSRPYL</sequence>
<evidence type="ECO:0000313" key="3">
    <source>
        <dbReference type="EMBL" id="TNN36118.1"/>
    </source>
</evidence>
<organism evidence="3 4">
    <name type="scientific">Liparis tanakae</name>
    <name type="common">Tanaka's snailfish</name>
    <dbReference type="NCBI Taxonomy" id="230148"/>
    <lineage>
        <taxon>Eukaryota</taxon>
        <taxon>Metazoa</taxon>
        <taxon>Chordata</taxon>
        <taxon>Craniata</taxon>
        <taxon>Vertebrata</taxon>
        <taxon>Euteleostomi</taxon>
        <taxon>Actinopterygii</taxon>
        <taxon>Neopterygii</taxon>
        <taxon>Teleostei</taxon>
        <taxon>Neoteleostei</taxon>
        <taxon>Acanthomorphata</taxon>
        <taxon>Eupercaria</taxon>
        <taxon>Perciformes</taxon>
        <taxon>Cottioidei</taxon>
        <taxon>Cottales</taxon>
        <taxon>Liparidae</taxon>
        <taxon>Liparis</taxon>
    </lineage>
</organism>
<dbReference type="Proteomes" id="UP000314294">
    <property type="component" value="Unassembled WGS sequence"/>
</dbReference>
<accession>A0A4Z2F4T3</accession>
<reference evidence="3 4" key="1">
    <citation type="submission" date="2019-03" db="EMBL/GenBank/DDBJ databases">
        <title>First draft genome of Liparis tanakae, snailfish: a comprehensive survey of snailfish specific genes.</title>
        <authorList>
            <person name="Kim W."/>
            <person name="Song I."/>
            <person name="Jeong J.-H."/>
            <person name="Kim D."/>
            <person name="Kim S."/>
            <person name="Ryu S."/>
            <person name="Song J.Y."/>
            <person name="Lee S.K."/>
        </authorList>
    </citation>
    <scope>NUCLEOTIDE SEQUENCE [LARGE SCALE GENOMIC DNA]</scope>
    <source>
        <tissue evidence="3">Muscle</tissue>
    </source>
</reference>
<keyword evidence="4" id="KW-1185">Reference proteome</keyword>
<feature type="chain" id="PRO_5021366841" evidence="2">
    <location>
        <begin position="23"/>
        <end position="384"/>
    </location>
</feature>
<name>A0A4Z2F4T3_9TELE</name>
<comment type="caution">
    <text evidence="3">The sequence shown here is derived from an EMBL/GenBank/DDBJ whole genome shotgun (WGS) entry which is preliminary data.</text>
</comment>
<gene>
    <name evidence="3" type="ORF">EYF80_053724</name>
</gene>
<proteinExistence type="predicted"/>
<dbReference type="EMBL" id="SRLO01001659">
    <property type="protein sequence ID" value="TNN36118.1"/>
    <property type="molecule type" value="Genomic_DNA"/>
</dbReference>
<keyword evidence="2" id="KW-0732">Signal</keyword>
<evidence type="ECO:0000256" key="2">
    <source>
        <dbReference type="SAM" id="SignalP"/>
    </source>
</evidence>
<feature type="region of interest" description="Disordered" evidence="1">
    <location>
        <begin position="248"/>
        <end position="290"/>
    </location>
</feature>
<protein>
    <submittedName>
        <fullName evidence="3">Uncharacterized protein</fullName>
    </submittedName>
</protein>
<dbReference type="AlphaFoldDB" id="A0A4Z2F4T3"/>